<evidence type="ECO:0000256" key="1">
    <source>
        <dbReference type="SAM" id="MobiDB-lite"/>
    </source>
</evidence>
<feature type="compositionally biased region" description="Basic and acidic residues" evidence="1">
    <location>
        <begin position="398"/>
        <end position="407"/>
    </location>
</feature>
<dbReference type="Proteomes" id="UP000152474">
    <property type="component" value="Segment"/>
</dbReference>
<feature type="region of interest" description="Disordered" evidence="1">
    <location>
        <begin position="184"/>
        <end position="215"/>
    </location>
</feature>
<dbReference type="KEGG" id="vg:20098490"/>
<proteinExistence type="predicted"/>
<evidence type="ECO:0000313" key="3">
    <source>
        <dbReference type="Proteomes" id="UP000152474"/>
    </source>
</evidence>
<dbReference type="RefSeq" id="YP_009051973.1">
    <property type="nucleotide sequence ID" value="NC_024696.1"/>
</dbReference>
<organism evidence="2 3">
    <name type="scientific">Elephant endotheliotropic herpesvirus 5</name>
    <dbReference type="NCBI Taxonomy" id="768738"/>
    <lineage>
        <taxon>Viruses</taxon>
        <taxon>Duplodnaviria</taxon>
        <taxon>Heunggongvirae</taxon>
        <taxon>Peploviricota</taxon>
        <taxon>Herviviricetes</taxon>
        <taxon>Herpesvirales</taxon>
        <taxon>Orthoherpesviridae</taxon>
        <taxon>Betaherpesvirinae</taxon>
        <taxon>Proboscivirus</taxon>
    </lineage>
</organism>
<feature type="region of interest" description="Disordered" evidence="1">
    <location>
        <begin position="271"/>
        <end position="297"/>
    </location>
</feature>
<dbReference type="EMBL" id="KF921519">
    <property type="protein sequence ID" value="AHC02867.1"/>
    <property type="molecule type" value="Genomic_DNA"/>
</dbReference>
<feature type="compositionally biased region" description="Low complexity" evidence="1">
    <location>
        <begin position="205"/>
        <end position="215"/>
    </location>
</feature>
<name>A0A075CYR9_9BETA</name>
<keyword evidence="3" id="KW-1185">Reference proteome</keyword>
<reference evidence="2 3" key="1">
    <citation type="submission" date="2013-11" db="EMBL/GenBank/DDBJ databases">
        <title>Genome sequence of elephant endotheliotropic herpesvirus 5.</title>
        <authorList>
            <person name="Wilkie G.S."/>
            <person name="Davison A.J."/>
            <person name="Denk D."/>
            <person name="Kerr K."/>
            <person name="Redrobe S."/>
            <person name="Steinbach F."/>
            <person name="Dastjerdi A."/>
        </authorList>
    </citation>
    <scope>NUCLEOTIDE SEQUENCE [LARGE SCALE GENOMIC DNA]</scope>
    <source>
        <strain evidence="2 3">Vijay</strain>
    </source>
</reference>
<feature type="region of interest" description="Disordered" evidence="1">
    <location>
        <begin position="359"/>
        <end position="484"/>
    </location>
</feature>
<feature type="compositionally biased region" description="Basic and acidic residues" evidence="1">
    <location>
        <begin position="359"/>
        <end position="389"/>
    </location>
</feature>
<feature type="compositionally biased region" description="Basic and acidic residues" evidence="1">
    <location>
        <begin position="453"/>
        <end position="464"/>
    </location>
</feature>
<dbReference type="OrthoDB" id="29793at10239"/>
<dbReference type="GeneID" id="20098490"/>
<sequence>MPPPHITRTYLSFDRVIKIHCQKKTSIRMMTFSFNSCRILKSELRSESDEILGAGELNVTYSDNMLIIDVFSGTERRLFDFKGPVKTQRKSLACGFEDSGPLGPIAGVVYVRLKEHQVVVYSVVIPHETRSSHLSFFHKEVSPSTCIDPNNDEGFAFGELEKCKHKMMSALHNAAVTGNMIFSSPKQEPTAAAGDDSSRTNKNDSGALATTSGGAGNATAVGANAVILPSAFGNDGGDDSDATDLSKTLVEHGSELKVLFQQLEKSLESNTNIKSGDPCHGVSNTGGEHSHSHVHSKIPSNLDDLIKEHTEVSGDQPGISGFSAIHQHGTGSAQAHTVAYKPPVDTSMDFYYTKLFDKKSPRHPVEQSDTKEKRRDKDKRKSRDKKHDQNGNLSSSSYKDKYGRSHNVDCTNGSNGVPAPVKKRPGRPIVGTVKPKRVVLESRGSTSVNAPDSVDKSSSDEVKDAVSAIVAPLPPVEDQASNEQ</sequence>
<protein>
    <submittedName>
        <fullName evidence="2">Protein UL112</fullName>
    </submittedName>
</protein>
<gene>
    <name evidence="2" type="primary">U79</name>
</gene>
<evidence type="ECO:0000313" key="2">
    <source>
        <dbReference type="EMBL" id="AHC02867.1"/>
    </source>
</evidence>
<accession>A0A075CYR9</accession>